<comment type="caution">
    <text evidence="2">The sequence shown here is derived from an EMBL/GenBank/DDBJ whole genome shotgun (WGS) entry which is preliminary data.</text>
</comment>
<feature type="compositionally biased region" description="Basic and acidic residues" evidence="1">
    <location>
        <begin position="66"/>
        <end position="83"/>
    </location>
</feature>
<evidence type="ECO:0000313" key="3">
    <source>
        <dbReference type="Proteomes" id="UP001642360"/>
    </source>
</evidence>
<sequence length="111" mass="12750">MEYPGSKKQAKVRKRIKRRAELRLESQPTQPSSPRALSLCFLSQPSSPVETGDSLIETIPLTSHELKQRILDPGMRTEPKEGWQDETSQEAATRSKQRKNQAREHSRFRPP</sequence>
<dbReference type="AlphaFoldDB" id="A0ABC8S940"/>
<accession>A0ABC8S940</accession>
<protein>
    <submittedName>
        <fullName evidence="2">Uncharacterized protein</fullName>
    </submittedName>
</protein>
<reference evidence="2 3" key="1">
    <citation type="submission" date="2024-02" db="EMBL/GenBank/DDBJ databases">
        <authorList>
            <person name="Vignale AGUSTIN F."/>
            <person name="Sosa J E."/>
            <person name="Modenutti C."/>
        </authorList>
    </citation>
    <scope>NUCLEOTIDE SEQUENCE [LARGE SCALE GENOMIC DNA]</scope>
</reference>
<dbReference type="EMBL" id="CAUOFW020002445">
    <property type="protein sequence ID" value="CAK9153719.1"/>
    <property type="molecule type" value="Genomic_DNA"/>
</dbReference>
<feature type="compositionally biased region" description="Basic and acidic residues" evidence="1">
    <location>
        <begin position="101"/>
        <end position="111"/>
    </location>
</feature>
<name>A0ABC8S940_9AQUA</name>
<keyword evidence="3" id="KW-1185">Reference proteome</keyword>
<dbReference type="Proteomes" id="UP001642360">
    <property type="component" value="Unassembled WGS sequence"/>
</dbReference>
<feature type="region of interest" description="Disordered" evidence="1">
    <location>
        <begin position="66"/>
        <end position="111"/>
    </location>
</feature>
<organism evidence="2 3">
    <name type="scientific">Ilex paraguariensis</name>
    <name type="common">yerba mate</name>
    <dbReference type="NCBI Taxonomy" id="185542"/>
    <lineage>
        <taxon>Eukaryota</taxon>
        <taxon>Viridiplantae</taxon>
        <taxon>Streptophyta</taxon>
        <taxon>Embryophyta</taxon>
        <taxon>Tracheophyta</taxon>
        <taxon>Spermatophyta</taxon>
        <taxon>Magnoliopsida</taxon>
        <taxon>eudicotyledons</taxon>
        <taxon>Gunneridae</taxon>
        <taxon>Pentapetalae</taxon>
        <taxon>asterids</taxon>
        <taxon>campanulids</taxon>
        <taxon>Aquifoliales</taxon>
        <taxon>Aquifoliaceae</taxon>
        <taxon>Ilex</taxon>
    </lineage>
</organism>
<proteinExistence type="predicted"/>
<feature type="compositionally biased region" description="Polar residues" evidence="1">
    <location>
        <begin position="85"/>
        <end position="94"/>
    </location>
</feature>
<evidence type="ECO:0000256" key="1">
    <source>
        <dbReference type="SAM" id="MobiDB-lite"/>
    </source>
</evidence>
<gene>
    <name evidence="2" type="ORF">ILEXP_LOCUS22010</name>
</gene>
<evidence type="ECO:0000313" key="2">
    <source>
        <dbReference type="EMBL" id="CAK9153719.1"/>
    </source>
</evidence>